<protein>
    <recommendedName>
        <fullName evidence="5">Ferredoxin--NADP reductase</fullName>
        <shortName evidence="5">FNR</shortName>
        <shortName evidence="5">Fd-NADP(+) reductase</shortName>
        <ecNumber evidence="5">1.18.1.2</ecNumber>
    </recommendedName>
</protein>
<dbReference type="PRINTS" id="PR00368">
    <property type="entry name" value="FADPNR"/>
</dbReference>
<dbReference type="InterPro" id="IPR036188">
    <property type="entry name" value="FAD/NAD-bd_sf"/>
</dbReference>
<reference evidence="8" key="1">
    <citation type="journal article" date="2020" name="MBio">
        <title>Horizontal gene transfer to a defensive symbiont with a reduced genome amongst a multipartite beetle microbiome.</title>
        <authorList>
            <person name="Waterworth S.C."/>
            <person name="Florez L.V."/>
            <person name="Rees E.R."/>
            <person name="Hertweck C."/>
            <person name="Kaltenpoth M."/>
            <person name="Kwan J.C."/>
        </authorList>
    </citation>
    <scope>NUCLEOTIDE SEQUENCE [LARGE SCALE GENOMIC DNA]</scope>
</reference>
<comment type="caution">
    <text evidence="7">The sequence shown here is derived from an EMBL/GenBank/DDBJ whole genome shotgun (WGS) entry which is preliminary data.</text>
</comment>
<dbReference type="PANTHER" id="PTHR48105">
    <property type="entry name" value="THIOREDOXIN REDUCTASE 1-RELATED-RELATED"/>
    <property type="match status" value="1"/>
</dbReference>
<dbReference type="Gene3D" id="3.50.50.60">
    <property type="entry name" value="FAD/NAD(P)-binding domain"/>
    <property type="match status" value="2"/>
</dbReference>
<dbReference type="AlphaFoldDB" id="A0A7V8FKS2"/>
<organism evidence="7 8">
    <name type="scientific">Paracidovorax wautersii</name>
    <dbReference type="NCBI Taxonomy" id="1177982"/>
    <lineage>
        <taxon>Bacteria</taxon>
        <taxon>Pseudomonadati</taxon>
        <taxon>Pseudomonadota</taxon>
        <taxon>Betaproteobacteria</taxon>
        <taxon>Burkholderiales</taxon>
        <taxon>Comamonadaceae</taxon>
        <taxon>Paracidovorax</taxon>
    </lineage>
</organism>
<evidence type="ECO:0000313" key="8">
    <source>
        <dbReference type="Proteomes" id="UP000461670"/>
    </source>
</evidence>
<comment type="caution">
    <text evidence="5">Lacks conserved residue(s) required for the propagation of feature annotation.</text>
</comment>
<comment type="catalytic activity">
    <reaction evidence="5">
        <text>2 reduced [2Fe-2S]-[ferredoxin] + NADP(+) + H(+) = 2 oxidized [2Fe-2S]-[ferredoxin] + NADPH</text>
        <dbReference type="Rhea" id="RHEA:20125"/>
        <dbReference type="Rhea" id="RHEA-COMP:10000"/>
        <dbReference type="Rhea" id="RHEA-COMP:10001"/>
        <dbReference type="ChEBI" id="CHEBI:15378"/>
        <dbReference type="ChEBI" id="CHEBI:33737"/>
        <dbReference type="ChEBI" id="CHEBI:33738"/>
        <dbReference type="ChEBI" id="CHEBI:57783"/>
        <dbReference type="ChEBI" id="CHEBI:58349"/>
        <dbReference type="EC" id="1.18.1.2"/>
    </reaction>
</comment>
<sequence>MHTDAPPFSNTPARSESIATDALVIGAGPVGLFQVFQLGLQDIRAHVVDALPYVGGQCAELYPDKPIYDIPAIPVCTGRELADRLLDQIRPFAPTMHLGQQVTHLQRRDDGRFDVATDKGTAFIAKTVFIAAGVGAFQPQRLKAEGLAAFEDRQLFYRLRESSALAGQRVVIVGGGDSALDWALALAEAREHAPASVTLLHRRDGFQAAPASVTRMRALCEAGRLRFVVGQVSGFETEGERLARIAVTAPDDSISQLPLDTLLVFMGLSPKLGPIAEWGLALEKKQLTVDTARYETSEAGIFAVGDVNTYPGKKKLILCGFHEATLAAHAAGTLVYPERRALLQYTTTSTHLHALLGVAPAATPD</sequence>
<comment type="subunit">
    <text evidence="5">Homodimer.</text>
</comment>
<evidence type="ECO:0000259" key="6">
    <source>
        <dbReference type="Pfam" id="PF07992"/>
    </source>
</evidence>
<dbReference type="InterPro" id="IPR050097">
    <property type="entry name" value="Ferredoxin-NADP_redctase_2"/>
</dbReference>
<feature type="binding site" evidence="5">
    <location>
        <position position="57"/>
    </location>
    <ligand>
        <name>FAD</name>
        <dbReference type="ChEBI" id="CHEBI:57692"/>
    </ligand>
</feature>
<evidence type="ECO:0000313" key="7">
    <source>
        <dbReference type="EMBL" id="KAF1018471.1"/>
    </source>
</evidence>
<dbReference type="GO" id="GO:0004324">
    <property type="term" value="F:ferredoxin-NADP+ reductase activity"/>
    <property type="evidence" value="ECO:0007669"/>
    <property type="project" value="UniProtKB-UniRule"/>
</dbReference>
<accession>A0A7V8FKS2</accession>
<name>A0A7V8FKS2_9BURK</name>
<evidence type="ECO:0000256" key="4">
    <source>
        <dbReference type="ARBA" id="ARBA00023002"/>
    </source>
</evidence>
<keyword evidence="2 5" id="KW-0274">FAD</keyword>
<feature type="domain" description="FAD/NAD(P)-binding" evidence="6">
    <location>
        <begin position="21"/>
        <end position="311"/>
    </location>
</feature>
<keyword evidence="3 5" id="KW-0521">NADP</keyword>
<proteinExistence type="inferred from homology"/>
<comment type="cofactor">
    <cofactor evidence="5">
        <name>FAD</name>
        <dbReference type="ChEBI" id="CHEBI:57692"/>
    </cofactor>
    <text evidence="5">Binds 1 FAD per subunit.</text>
</comment>
<evidence type="ECO:0000256" key="2">
    <source>
        <dbReference type="ARBA" id="ARBA00022827"/>
    </source>
</evidence>
<evidence type="ECO:0000256" key="1">
    <source>
        <dbReference type="ARBA" id="ARBA00022630"/>
    </source>
</evidence>
<comment type="similarity">
    <text evidence="5">Belongs to the ferredoxin--NADP reductase type 2 family.</text>
</comment>
<keyword evidence="4 5" id="KW-0560">Oxidoreductase</keyword>
<feature type="binding site" evidence="5">
    <location>
        <position position="102"/>
    </location>
    <ligand>
        <name>FAD</name>
        <dbReference type="ChEBI" id="CHEBI:57692"/>
    </ligand>
</feature>
<dbReference type="EC" id="1.18.1.2" evidence="5"/>
<feature type="binding site" evidence="5">
    <location>
        <position position="62"/>
    </location>
    <ligand>
        <name>FAD</name>
        <dbReference type="ChEBI" id="CHEBI:57692"/>
    </ligand>
</feature>
<keyword evidence="1 5" id="KW-0285">Flavoprotein</keyword>
<dbReference type="InterPro" id="IPR022890">
    <property type="entry name" value="Fd--NADP_Rdtase_type_2"/>
</dbReference>
<evidence type="ECO:0000256" key="3">
    <source>
        <dbReference type="ARBA" id="ARBA00022857"/>
    </source>
</evidence>
<feature type="binding site" evidence="5">
    <location>
        <position position="306"/>
    </location>
    <ligand>
        <name>FAD</name>
        <dbReference type="ChEBI" id="CHEBI:57692"/>
    </ligand>
</feature>
<dbReference type="SUPFAM" id="SSF51905">
    <property type="entry name" value="FAD/NAD(P)-binding domain"/>
    <property type="match status" value="1"/>
</dbReference>
<dbReference type="PRINTS" id="PR00469">
    <property type="entry name" value="PNDRDTASEII"/>
</dbReference>
<evidence type="ECO:0000256" key="5">
    <source>
        <dbReference type="HAMAP-Rule" id="MF_01685"/>
    </source>
</evidence>
<feature type="binding site" evidence="5">
    <location>
        <position position="49"/>
    </location>
    <ligand>
        <name>FAD</name>
        <dbReference type="ChEBI" id="CHEBI:57692"/>
    </ligand>
</feature>
<dbReference type="InterPro" id="IPR023753">
    <property type="entry name" value="FAD/NAD-binding_dom"/>
</dbReference>
<dbReference type="Proteomes" id="UP000461670">
    <property type="component" value="Unassembled WGS sequence"/>
</dbReference>
<dbReference type="GO" id="GO:0050661">
    <property type="term" value="F:NADP binding"/>
    <property type="evidence" value="ECO:0007669"/>
    <property type="project" value="UniProtKB-UniRule"/>
</dbReference>
<feature type="binding site" evidence="5">
    <location>
        <position position="137"/>
    </location>
    <ligand>
        <name>FAD</name>
        <dbReference type="ChEBI" id="CHEBI:57692"/>
    </ligand>
</feature>
<dbReference type="EMBL" id="WNDQ01000085">
    <property type="protein sequence ID" value="KAF1018471.1"/>
    <property type="molecule type" value="Genomic_DNA"/>
</dbReference>
<dbReference type="GO" id="GO:0050660">
    <property type="term" value="F:flavin adenine dinucleotide binding"/>
    <property type="evidence" value="ECO:0007669"/>
    <property type="project" value="UniProtKB-UniRule"/>
</dbReference>
<gene>
    <name evidence="7" type="ORF">GAK30_03657</name>
</gene>
<dbReference type="Pfam" id="PF07992">
    <property type="entry name" value="Pyr_redox_2"/>
    <property type="match status" value="1"/>
</dbReference>
<feature type="binding site" evidence="5">
    <location>
        <position position="347"/>
    </location>
    <ligand>
        <name>FAD</name>
        <dbReference type="ChEBI" id="CHEBI:57692"/>
    </ligand>
</feature>
<dbReference type="HAMAP" id="MF_01685">
    <property type="entry name" value="FENR2"/>
    <property type="match status" value="1"/>
</dbReference>